<reference evidence="2 3" key="1">
    <citation type="submission" date="2016-10" db="EMBL/GenBank/DDBJ databases">
        <authorList>
            <person name="de Groot N.N."/>
        </authorList>
    </citation>
    <scope>NUCLEOTIDE SEQUENCE [LARGE SCALE GENOMIC DNA]</scope>
    <source>
        <strain evidence="2 3">ATCC 43154</strain>
    </source>
</reference>
<dbReference type="Pfam" id="PF00583">
    <property type="entry name" value="Acetyltransf_1"/>
    <property type="match status" value="1"/>
</dbReference>
<sequence length="171" mass="19174">MSVLELRPAGAEDQDFLLRVYASTRADEIALTGWDEAQAAAFVRMQFVAQQHHYRTHDEDADFAIVELDGEPVGRLYVARRPERIHVIDIAILPAWRGHGHATALLRQLLAEGERRALPVSIYVEIHNRAQRLYARLGFEEVCSAGLYRLMQWRPIGATPPATPAASAPQP</sequence>
<proteinExistence type="predicted"/>
<name>A0A1I4KGD4_9BURK</name>
<organism evidence="2 3">
    <name type="scientific">Rugamonas rubra</name>
    <dbReference type="NCBI Taxonomy" id="758825"/>
    <lineage>
        <taxon>Bacteria</taxon>
        <taxon>Pseudomonadati</taxon>
        <taxon>Pseudomonadota</taxon>
        <taxon>Betaproteobacteria</taxon>
        <taxon>Burkholderiales</taxon>
        <taxon>Oxalobacteraceae</taxon>
        <taxon>Telluria group</taxon>
        <taxon>Rugamonas</taxon>
    </lineage>
</organism>
<dbReference type="InterPro" id="IPR000182">
    <property type="entry name" value="GNAT_dom"/>
</dbReference>
<dbReference type="STRING" id="758825.SAMN02982985_01487"/>
<evidence type="ECO:0000313" key="3">
    <source>
        <dbReference type="Proteomes" id="UP000199470"/>
    </source>
</evidence>
<dbReference type="EMBL" id="FOTW01000007">
    <property type="protein sequence ID" value="SFL77699.1"/>
    <property type="molecule type" value="Genomic_DNA"/>
</dbReference>
<dbReference type="AlphaFoldDB" id="A0A1I4KGD4"/>
<keyword evidence="2" id="KW-0808">Transferase</keyword>
<dbReference type="SUPFAM" id="SSF55729">
    <property type="entry name" value="Acyl-CoA N-acyltransferases (Nat)"/>
    <property type="match status" value="1"/>
</dbReference>
<keyword evidence="3" id="KW-1185">Reference proteome</keyword>
<protein>
    <submittedName>
        <fullName evidence="2">Acetyltransferase (GNAT) family protein</fullName>
    </submittedName>
</protein>
<gene>
    <name evidence="2" type="ORF">SAMN02982985_01487</name>
</gene>
<dbReference type="Gene3D" id="3.40.630.30">
    <property type="match status" value="1"/>
</dbReference>
<dbReference type="CDD" id="cd04301">
    <property type="entry name" value="NAT_SF"/>
    <property type="match status" value="1"/>
</dbReference>
<evidence type="ECO:0000259" key="1">
    <source>
        <dbReference type="PROSITE" id="PS51186"/>
    </source>
</evidence>
<dbReference type="Proteomes" id="UP000199470">
    <property type="component" value="Unassembled WGS sequence"/>
</dbReference>
<feature type="domain" description="N-acetyltransferase" evidence="1">
    <location>
        <begin position="4"/>
        <end position="166"/>
    </location>
</feature>
<evidence type="ECO:0000313" key="2">
    <source>
        <dbReference type="EMBL" id="SFL77699.1"/>
    </source>
</evidence>
<dbReference type="InterPro" id="IPR016181">
    <property type="entry name" value="Acyl_CoA_acyltransferase"/>
</dbReference>
<dbReference type="GO" id="GO:0016747">
    <property type="term" value="F:acyltransferase activity, transferring groups other than amino-acyl groups"/>
    <property type="evidence" value="ECO:0007669"/>
    <property type="project" value="InterPro"/>
</dbReference>
<dbReference type="PROSITE" id="PS51186">
    <property type="entry name" value="GNAT"/>
    <property type="match status" value="1"/>
</dbReference>
<accession>A0A1I4KGD4</accession>